<reference evidence="3 4" key="1">
    <citation type="submission" date="2018-11" db="EMBL/GenBank/DDBJ databases">
        <title>Proposal to divide the Flavobacteriaceae and reorganize its genera based on Amino Acid Identity values calculated from whole genome sequences.</title>
        <authorList>
            <person name="Nicholson A.C."/>
            <person name="Gulvik C.A."/>
            <person name="Whitney A.M."/>
            <person name="Humrighouse B.W."/>
            <person name="Bell M."/>
            <person name="Holmes B."/>
            <person name="Steigerwalt A.G."/>
            <person name="Villarma A."/>
            <person name="Sheth M."/>
            <person name="Batra D."/>
            <person name="Pryor J."/>
            <person name="Bernardet J.-F."/>
            <person name="Hugo C."/>
            <person name="Kampfer P."/>
            <person name="Newman J."/>
            <person name="McQuiston J.R."/>
        </authorList>
    </citation>
    <scope>NUCLEOTIDE SEQUENCE [LARGE SCALE GENOMIC DNA]</scope>
    <source>
        <strain evidence="3 4">H5559</strain>
    </source>
</reference>
<dbReference type="Pfam" id="PF01381">
    <property type="entry name" value="HTH_3"/>
    <property type="match status" value="1"/>
</dbReference>
<dbReference type="RefSeq" id="WP_061085277.1">
    <property type="nucleotide sequence ID" value="NZ_CP023968.1"/>
</dbReference>
<dbReference type="Gene3D" id="2.10.109.10">
    <property type="entry name" value="Umud Fragment, subunit A"/>
    <property type="match status" value="1"/>
</dbReference>
<accession>A0AAD0YRD2</accession>
<feature type="domain" description="HTH cro/C1-type" evidence="2">
    <location>
        <begin position="8"/>
        <end position="62"/>
    </location>
</feature>
<dbReference type="InterPro" id="IPR001387">
    <property type="entry name" value="Cro/C1-type_HTH"/>
</dbReference>
<organism evidence="3 4">
    <name type="scientific">Chryseobacterium indologenes</name>
    <name type="common">Flavobacterium indologenes</name>
    <dbReference type="NCBI Taxonomy" id="253"/>
    <lineage>
        <taxon>Bacteria</taxon>
        <taxon>Pseudomonadati</taxon>
        <taxon>Bacteroidota</taxon>
        <taxon>Flavobacteriia</taxon>
        <taxon>Flavobacteriales</taxon>
        <taxon>Weeksellaceae</taxon>
        <taxon>Chryseobacterium group</taxon>
        <taxon>Chryseobacterium</taxon>
    </lineage>
</organism>
<dbReference type="SMART" id="SM00530">
    <property type="entry name" value="HTH_XRE"/>
    <property type="match status" value="1"/>
</dbReference>
<dbReference type="PANTHER" id="PTHR46558:SF11">
    <property type="entry name" value="HTH-TYPE TRANSCRIPTIONAL REGULATOR XRE"/>
    <property type="match status" value="1"/>
</dbReference>
<dbReference type="AlphaFoldDB" id="A0AAD0YRD2"/>
<dbReference type="Pfam" id="PF00717">
    <property type="entry name" value="Peptidase_S24"/>
    <property type="match status" value="1"/>
</dbReference>
<evidence type="ECO:0000256" key="1">
    <source>
        <dbReference type="ARBA" id="ARBA00023125"/>
    </source>
</evidence>
<dbReference type="EMBL" id="CP033930">
    <property type="protein sequence ID" value="AZB16890.1"/>
    <property type="molecule type" value="Genomic_DNA"/>
</dbReference>
<dbReference type="CDD" id="cd00093">
    <property type="entry name" value="HTH_XRE"/>
    <property type="match status" value="1"/>
</dbReference>
<evidence type="ECO:0000313" key="4">
    <source>
        <dbReference type="Proteomes" id="UP000269015"/>
    </source>
</evidence>
<evidence type="ECO:0000259" key="2">
    <source>
        <dbReference type="PROSITE" id="PS50943"/>
    </source>
</evidence>
<gene>
    <name evidence="3" type="ORF">EG352_03425</name>
</gene>
<keyword evidence="1" id="KW-0238">DNA-binding</keyword>
<dbReference type="InterPro" id="IPR010982">
    <property type="entry name" value="Lambda_DNA-bd_dom_sf"/>
</dbReference>
<evidence type="ECO:0000313" key="3">
    <source>
        <dbReference type="EMBL" id="AZB16890.1"/>
    </source>
</evidence>
<dbReference type="InterPro" id="IPR039418">
    <property type="entry name" value="LexA-like"/>
</dbReference>
<name>A0AAD0YRD2_CHRID</name>
<dbReference type="Gene3D" id="1.10.260.40">
    <property type="entry name" value="lambda repressor-like DNA-binding domains"/>
    <property type="match status" value="1"/>
</dbReference>
<dbReference type="InterPro" id="IPR015927">
    <property type="entry name" value="Peptidase_S24_S26A/B/C"/>
</dbReference>
<dbReference type="SUPFAM" id="SSF47413">
    <property type="entry name" value="lambda repressor-like DNA-binding domains"/>
    <property type="match status" value="1"/>
</dbReference>
<proteinExistence type="predicted"/>
<dbReference type="SUPFAM" id="SSF51306">
    <property type="entry name" value="LexA/Signal peptidase"/>
    <property type="match status" value="1"/>
</dbReference>
<dbReference type="GO" id="GO:0003677">
    <property type="term" value="F:DNA binding"/>
    <property type="evidence" value="ECO:0007669"/>
    <property type="project" value="UniProtKB-KW"/>
</dbReference>
<sequence>MSIFADNIRFLRGKKEKTQQELADTLAITRSRYASYEDGRSEPSIDLMVRISKLFHVSIDLLVSVDIRKYPAKEMSTLPDNRVILPLTVDYSGNNMIEIVSQKASIGYLEGYRDVEYIKSLQRIALPFLMHGKYRAFPAGDNSMPPFKKGSYIVGKYIERTEDLKSGKTYVFITMNDGIIYKRLINRSEDKVRVSADNAFYEPYDIPVEEIIEIWQYASGIFPEDFESEHSEHTDIKEMFFELKKDIRELEDKVSGKK</sequence>
<dbReference type="PANTHER" id="PTHR46558">
    <property type="entry name" value="TRACRIPTIONAL REGULATORY PROTEIN-RELATED-RELATED"/>
    <property type="match status" value="1"/>
</dbReference>
<dbReference type="PROSITE" id="PS50943">
    <property type="entry name" value="HTH_CROC1"/>
    <property type="match status" value="1"/>
</dbReference>
<protein>
    <submittedName>
        <fullName evidence="3">LexA family transcriptional regulator</fullName>
    </submittedName>
</protein>
<dbReference type="InterPro" id="IPR036286">
    <property type="entry name" value="LexA/Signal_pep-like_sf"/>
</dbReference>
<dbReference type="CDD" id="cd06529">
    <property type="entry name" value="S24_LexA-like"/>
    <property type="match status" value="1"/>
</dbReference>
<dbReference type="Proteomes" id="UP000269015">
    <property type="component" value="Chromosome"/>
</dbReference>